<proteinExistence type="predicted"/>
<organism evidence="1">
    <name type="scientific">marine sediment metagenome</name>
    <dbReference type="NCBI Taxonomy" id="412755"/>
    <lineage>
        <taxon>unclassified sequences</taxon>
        <taxon>metagenomes</taxon>
        <taxon>ecological metagenomes</taxon>
    </lineage>
</organism>
<protein>
    <submittedName>
        <fullName evidence="1">Uncharacterized protein</fullName>
    </submittedName>
</protein>
<evidence type="ECO:0000313" key="1">
    <source>
        <dbReference type="EMBL" id="GAI32859.1"/>
    </source>
</evidence>
<comment type="caution">
    <text evidence="1">The sequence shown here is derived from an EMBL/GenBank/DDBJ whole genome shotgun (WGS) entry which is preliminary data.</text>
</comment>
<dbReference type="EMBL" id="BARV01032215">
    <property type="protein sequence ID" value="GAI32859.1"/>
    <property type="molecule type" value="Genomic_DNA"/>
</dbReference>
<accession>X1PPP9</accession>
<reference evidence="1" key="1">
    <citation type="journal article" date="2014" name="Front. Microbiol.">
        <title>High frequency of phylogenetically diverse reductive dehalogenase-homologous genes in deep subseafloor sedimentary metagenomes.</title>
        <authorList>
            <person name="Kawai M."/>
            <person name="Futagami T."/>
            <person name="Toyoda A."/>
            <person name="Takaki Y."/>
            <person name="Nishi S."/>
            <person name="Hori S."/>
            <person name="Arai W."/>
            <person name="Tsubouchi T."/>
            <person name="Morono Y."/>
            <person name="Uchiyama I."/>
            <person name="Ito T."/>
            <person name="Fujiyama A."/>
            <person name="Inagaki F."/>
            <person name="Takami H."/>
        </authorList>
    </citation>
    <scope>NUCLEOTIDE SEQUENCE</scope>
    <source>
        <strain evidence="1">Expedition CK06-06</strain>
    </source>
</reference>
<feature type="non-terminal residue" evidence="1">
    <location>
        <position position="36"/>
    </location>
</feature>
<gene>
    <name evidence="1" type="ORF">S06H3_50833</name>
</gene>
<sequence length="36" mass="4154">MDRQRTQCSNLVAEIHLGRLRENIELVLEHVPVGVQ</sequence>
<name>X1PPP9_9ZZZZ</name>
<dbReference type="AlphaFoldDB" id="X1PPP9"/>